<proteinExistence type="predicted"/>
<keyword evidence="1" id="KW-1133">Transmembrane helix</keyword>
<evidence type="ECO:0000313" key="3">
    <source>
        <dbReference type="Proteomes" id="UP000886786"/>
    </source>
</evidence>
<protein>
    <submittedName>
        <fullName evidence="2">Uncharacterized protein</fullName>
    </submittedName>
</protein>
<reference evidence="2" key="2">
    <citation type="journal article" date="2021" name="PeerJ">
        <title>Extensive microbial diversity within the chicken gut microbiome revealed by metagenomics and culture.</title>
        <authorList>
            <person name="Gilroy R."/>
            <person name="Ravi A."/>
            <person name="Getino M."/>
            <person name="Pursley I."/>
            <person name="Horton D.L."/>
            <person name="Alikhan N.F."/>
            <person name="Baker D."/>
            <person name="Gharbi K."/>
            <person name="Hall N."/>
            <person name="Watson M."/>
            <person name="Adriaenssens E.M."/>
            <person name="Foster-Nyarko E."/>
            <person name="Jarju S."/>
            <person name="Secka A."/>
            <person name="Antonio M."/>
            <person name="Oren A."/>
            <person name="Chaudhuri R.R."/>
            <person name="La Ragione R."/>
            <person name="Hildebrand F."/>
            <person name="Pallen M.J."/>
        </authorList>
    </citation>
    <scope>NUCLEOTIDE SEQUENCE</scope>
    <source>
        <strain evidence="2">CHK147-3167</strain>
    </source>
</reference>
<dbReference type="EMBL" id="DVFV01000103">
    <property type="protein sequence ID" value="HIQ91145.1"/>
    <property type="molecule type" value="Genomic_DNA"/>
</dbReference>
<feature type="transmembrane region" description="Helical" evidence="1">
    <location>
        <begin position="6"/>
        <end position="24"/>
    </location>
</feature>
<keyword evidence="1" id="KW-0472">Membrane</keyword>
<accession>A0A9D0ZRV4</accession>
<reference evidence="2" key="1">
    <citation type="submission" date="2020-10" db="EMBL/GenBank/DDBJ databases">
        <authorList>
            <person name="Gilroy R."/>
        </authorList>
    </citation>
    <scope>NUCLEOTIDE SEQUENCE</scope>
    <source>
        <strain evidence="2">CHK147-3167</strain>
    </source>
</reference>
<name>A0A9D0ZRV4_9FIRM</name>
<evidence type="ECO:0000256" key="1">
    <source>
        <dbReference type="SAM" id="Phobius"/>
    </source>
</evidence>
<dbReference type="AlphaFoldDB" id="A0A9D0ZRV4"/>
<comment type="caution">
    <text evidence="2">The sequence shown here is derived from an EMBL/GenBank/DDBJ whole genome shotgun (WGS) entry which is preliminary data.</text>
</comment>
<organism evidence="2 3">
    <name type="scientific">Candidatus Coprosoma intestinipullorum</name>
    <dbReference type="NCBI Taxonomy" id="2840752"/>
    <lineage>
        <taxon>Bacteria</taxon>
        <taxon>Bacillati</taxon>
        <taxon>Bacillota</taxon>
        <taxon>Bacillota incertae sedis</taxon>
        <taxon>Candidatus Coprosoma</taxon>
    </lineage>
</organism>
<gene>
    <name evidence="2" type="ORF">IAB27_05940</name>
</gene>
<keyword evidence="1" id="KW-0812">Transmembrane</keyword>
<dbReference type="Proteomes" id="UP000886786">
    <property type="component" value="Unassembled WGS sequence"/>
</dbReference>
<sequence>MKKFKWLVLGMLLVVFCVGCYIIYENNTKNASSKDDTLDNLNNVALELQSFVSDNSLDSLDLYGMDNLDRVAINYYCFKEDKCDTVSKGEVDEYLNKVFKRTFKHTDILCRVDDEVLYKFDGENFIYNEDHPGHDGDNATSIYSKVYSISQIGDKYVLVLNKIYYSPLSSDYITTDPQNNNKLFEDSLFGDEASNEEIIDYYSEHYDEFKNKGNKYKYTFEKSRDSFYLKDYKVI</sequence>
<evidence type="ECO:0000313" key="2">
    <source>
        <dbReference type="EMBL" id="HIQ91145.1"/>
    </source>
</evidence>